<dbReference type="Gene3D" id="2.60.40.150">
    <property type="entry name" value="C2 domain"/>
    <property type="match status" value="1"/>
</dbReference>
<dbReference type="PANTHER" id="PTHR12239">
    <property type="entry name" value="PROTEIN CBG20215-RELATED"/>
    <property type="match status" value="1"/>
</dbReference>
<keyword evidence="4" id="KW-0812">Transmembrane</keyword>
<feature type="region of interest" description="Disordered" evidence="3">
    <location>
        <begin position="1474"/>
        <end position="1494"/>
    </location>
</feature>
<protein>
    <submittedName>
        <fullName evidence="6">Tb-292 membrane associated protein</fullName>
    </submittedName>
</protein>
<name>Q26775_9TRYP</name>
<dbReference type="InterPro" id="IPR035892">
    <property type="entry name" value="C2_domain_sf"/>
</dbReference>
<dbReference type="VEuPathDB" id="TriTrypDB:Tbg972.3.6230"/>
<organism evidence="6">
    <name type="scientific">Trypanosoma brucei</name>
    <dbReference type="NCBI Taxonomy" id="5691"/>
    <lineage>
        <taxon>Eukaryota</taxon>
        <taxon>Discoba</taxon>
        <taxon>Euglenozoa</taxon>
        <taxon>Kinetoplastea</taxon>
        <taxon>Metakinetoplastina</taxon>
        <taxon>Trypanosomatida</taxon>
        <taxon>Trypanosomatidae</taxon>
        <taxon>Trypanosoma</taxon>
    </lineage>
</organism>
<reference evidence="6" key="2">
    <citation type="journal article" date="1994" name="J. Biol. Chem.">
        <title>Identification of membrane-associated proteins in Trypanosoma brucei encoding an internal, EARLRAEE amino acid repeat.</title>
        <authorList>
            <person name="Lee M.G."/>
            <person name="Russell D.G."/>
            <person name="D'Alesandro P.A."/>
            <person name="Van der Ploeg L.H."/>
        </authorList>
    </citation>
    <scope>NUCLEOTIDE SEQUENCE</scope>
    <source>
        <strain evidence="6">427-60</strain>
    </source>
</reference>
<dbReference type="InterPro" id="IPR027007">
    <property type="entry name" value="C2_DOCK-type_domain"/>
</dbReference>
<dbReference type="InterPro" id="IPR052293">
    <property type="entry name" value="SRRP"/>
</dbReference>
<dbReference type="VEuPathDB" id="TriTrypDB:Tb1125.3.5530"/>
<dbReference type="Pfam" id="PF14429">
    <property type="entry name" value="DOCK-C2"/>
    <property type="match status" value="1"/>
</dbReference>
<comment type="similarity">
    <text evidence="1">Belongs to the DOCK family.</text>
</comment>
<dbReference type="VEuPathDB" id="TriTrypDB:Tb927.3.5530"/>
<sequence length="2550" mass="289358">MEEDKNHWSYDAENEGVLRDTPSPLQIQESFGNDGNTQTEGNEHGDSTTEENISNSEVKCEIEIGEKIHPDAEEEEARLRAEEEARLRAEEEARLRAEEEARLRAEEEARLRAEEEARLRAEEEARLRAEEEARLRAEEEARLRAEEEARLRAEEEARLRAEEEARLRAEEEARLRAEEEARLRAEEEARLRAEEEARLRAEEEARLRAEEEARLRAEEEARLRAEEEARLRAEEEARLRAEEEARLRAEEEARLRAEEEARLRAEEEARLRAEEEARLRAEEEARLRAEEEARLRAEEEARLRAEEEARLRAEEEARLRAEEEARLRAEEEARLRAEEEARLRAEEEARLRAEEEARLRAEEEARLRAEEEARLRAEEEARLRAEEEARLRAEEEARLRAEEEARLRAEEEARLRAEEEARLRAEEEARLRAEEEARLRAEEEARLRAEEEARLRAEEEARLRAEEEARLRAEEEARLRAEEEARLRAEEEARLRAEEEARLRAEEEARLRAEEEARLRAEEEARLRAEEEARLRAEEEARLRAEEEARLRAEEEAHLESKDSSVKRPIQCDDGCRWIRADEDAAVSAIEGPTGSALDDCLSYSFVGISSSEVSVGGDNCDAFMGKGDTSSASDNARSDHLTGRSCSKTVPLKHPLTNNIPCHDEFEICMEEELLRMGYAESDIHVRYLELHHHETAREPGRCLYPPLESGGGVFSPQNIQIGFFRSKQVVIASHALVSRRVAKRERSAKGGERALSESRFFFENELMSDTTVTTEDRNLPHNSPDEQLVEEQKLRTNQNNLVAAALSRFTLGDPVQVWEQACGFSLDPVPGIRDGVRQLPTHVTGETSSYIWAHEIATNKPVPAMKAFDSGVLLRVECTSIASRLLEVHKDAVDPVIVSVAFYSMGSSTKLKVSETFFFDSCVDIFYPHKERSELNRESRAMAFIPQEFFASLYLVMRVYRPCCEDQDSYVDLYSRPDRYKSQQVTLMKQNTQLLAMKSDIFEEIGWYMMPCVKNKSMVETLETTKLYQRGVPDAQLFQLVENDGAQKALATLPFFASFSLKHCKGCEVEFPSQHDEPLPEENETIIKVCTRSDTEVQEETCRFVPSIIPILNSGFFNSYHNVYYFRLDRVKLVSTGILRTVPSTHRTFVMEINVRDNDTSLSGENLPLLYGNRLSAKTLQTSVWASAVHNSLDFSLSDEFKVQLPLHLGEKFHIFITLYACCKKMDNSSEEMQKMHKVGYAAFPIIHNGVVRVKDEWTIKFIAADQVLEGSEKSYLDKFSEAADEAHLNGGIPVLSVSTQTRTSVHASNAIIASLLKEMPASLESILRNDNLFRVSGNLKDIYRSDDDAIHSSLIRKMRKLPLAEILAFYPLLSFFILSLISSPSKSVSLPCRTAALEVLLDITIKTQHYDLTTRSRQKQHSARGVSKTSVTRFLYHHLTNDLLYNGEKQRLYAGFAETWLHLLVACRPHSENTDQGAGDKTAKDDREQDKRNIRKRMADLSWFLFGVILRSIYIWALENPSIPRAKLLDPGFYSIIGDLCVEALDVLDGFGIDDVLVRRTALFTRNLFNFCDRGKVLNITQRIVEFFEKRQDMEGLGTFMSIILDDVDVVTLMIPSSSYTQPVFLTRILVHAFSLLLSSPSQVVRSSSSDVLYKFICRVTNGVRYPATCLRWMASQLLALVREVSLRWKAYVQMCEKTESVATIEDKRQLCVSILWIIYYAPPGRLRNWLKGERDSDVISGLLSLVSDAQHLFRYAAGVDKANHHGVKEPTQWMREWDARMSTFVAAIGAYVCSAVLHAVPDALKSLRTEKVDPIVFPFFHLLEGVLHLGNSTAALQIGSCALLEVAHSIFPEILCSTSRMCSGMAVLVMSLMSSCSVHVRSMAEEVLFLMSYACYTGCRSVAKIKAPIFSATVYVAESKKRDLRLAGGFLELHLSNLVRKAQQSGDNFPPFSQSYVKRCEADSETPGNEVTAGRRHCGEPPFTSVERMSPIPSCLISNGVNGIASLVGNRRTSAIVGSEQGSNNCNEPPSFAEELASVREISMMLFGSVRQLMQTESLRLKEAKALQHFKLAVQLLRVGAVHECLRWFQRLHELHKANNNMGEAGIVLLFVAALCFRLTEAFYQVRGKESRGARIPFIVFSHVFWHDYARLLPEADTLLTGDVLYTVVSELRVLPSDPSLSLSGHVEVLRGAASLLDKDHYNIFSVGVLSIVERYYRLLNDFKAAASIHSAMADGCYAVSREDRQKRENHRYFLLWARMNRTEVELHEMDGNESMQNGYSLPLKCVFKMPAKTKLEQFLECSKDFVRPLLKDATPLVVTEMAEEQKDMGALEASKLPPENCCLLSVCEVNPCFSSGRRKLTDSYDRNASLNKFEYMTYTYDNSREYGDAKPDSALLRNRLVVYKYHLERSFPSTTNVIDVATTHIDQLDTAATVAHVLGKSIEMLQAPVDNDELVGTLLRAVTPGGFARPGAYIKEVITTMSTNSAVMTQVRSLSKLLKTKLTLCEKHGAPLNSTENYALVLKAVMDIECTLITLDDKVGVACSQ</sequence>
<feature type="transmembrane region" description="Helical" evidence="4">
    <location>
        <begin position="1504"/>
        <end position="1521"/>
    </location>
</feature>
<evidence type="ECO:0000259" key="5">
    <source>
        <dbReference type="PROSITE" id="PS51650"/>
    </source>
</evidence>
<dbReference type="PANTHER" id="PTHR12239:SF41">
    <property type="entry name" value="MEMBRANE ASSOCIATED PROTEIN, PUTATIVE-RELATED"/>
    <property type="match status" value="1"/>
</dbReference>
<keyword evidence="2" id="KW-0175">Coiled coil</keyword>
<keyword evidence="4" id="KW-0472">Membrane</keyword>
<keyword evidence="4" id="KW-1133">Transmembrane helix</keyword>
<feature type="coiled-coil region" evidence="2">
    <location>
        <begin position="72"/>
        <end position="557"/>
    </location>
</feature>
<evidence type="ECO:0000256" key="4">
    <source>
        <dbReference type="SAM" id="Phobius"/>
    </source>
</evidence>
<evidence type="ECO:0000256" key="3">
    <source>
        <dbReference type="SAM" id="MobiDB-lite"/>
    </source>
</evidence>
<dbReference type="PIR" id="B53435">
    <property type="entry name" value="B53435"/>
</dbReference>
<feature type="compositionally biased region" description="Basic and acidic residues" evidence="3">
    <location>
        <begin position="1484"/>
        <end position="1494"/>
    </location>
</feature>
<evidence type="ECO:0000313" key="6">
    <source>
        <dbReference type="EMBL" id="CAA52142.1"/>
    </source>
</evidence>
<dbReference type="InterPro" id="IPR043161">
    <property type="entry name" value="DOCK_C_lobe_A"/>
</dbReference>
<dbReference type="PROSITE" id="PS51650">
    <property type="entry name" value="C2_DOCK"/>
    <property type="match status" value="1"/>
</dbReference>
<feature type="transmembrane region" description="Helical" evidence="4">
    <location>
        <begin position="1364"/>
        <end position="1384"/>
    </location>
</feature>
<feature type="compositionally biased region" description="Basic and acidic residues" evidence="3">
    <location>
        <begin position="1"/>
        <end position="10"/>
    </location>
</feature>
<proteinExistence type="evidence at transcript level"/>
<feature type="domain" description="C2 DOCK-type" evidence="5">
    <location>
        <begin position="1123"/>
        <end position="1305"/>
    </location>
</feature>
<evidence type="ECO:0000256" key="2">
    <source>
        <dbReference type="SAM" id="Coils"/>
    </source>
</evidence>
<dbReference type="EMBL" id="X73956">
    <property type="protein sequence ID" value="CAA52142.1"/>
    <property type="molecule type" value="mRNA"/>
</dbReference>
<accession>Q26775</accession>
<feature type="region of interest" description="Disordered" evidence="3">
    <location>
        <begin position="1"/>
        <end position="56"/>
    </location>
</feature>
<reference evidence="6" key="1">
    <citation type="submission" date="1992-12" db="EMBL/GenBank/DDBJ databases">
        <authorList>
            <person name="Lee M.G.S."/>
        </authorList>
    </citation>
    <scope>NUCLEOTIDE SEQUENCE</scope>
    <source>
        <strain evidence="6">427-60</strain>
    </source>
</reference>
<dbReference type="Gene3D" id="1.25.40.410">
    <property type="match status" value="1"/>
</dbReference>
<evidence type="ECO:0000256" key="1">
    <source>
        <dbReference type="PROSITE-ProRule" id="PRU00983"/>
    </source>
</evidence>
<feature type="compositionally biased region" description="Polar residues" evidence="3">
    <location>
        <begin position="23"/>
        <end position="40"/>
    </location>
</feature>